<dbReference type="InterPro" id="IPR030678">
    <property type="entry name" value="Peptide/Ni-bd"/>
</dbReference>
<dbReference type="Proteomes" id="UP000198994">
    <property type="component" value="Unassembled WGS sequence"/>
</dbReference>
<sequence length="535" mass="59097">MTGIDHKKVLAQRLSARLGRRAVLKGMGAGLLTATAASGVPGIARAQQSGHLKIASIKVIDTLDPHFTGFLSAIQIINNIHNGLLKIVYDGENVTFEPDLAESWDLEDDKTHVFKLREGVMFHDGTPCDAEAVKFSLLRVKEGEPASPHAWKLALLDTIDIVDPLTIKLTFSEPYAFLPVALTGSTGRAGTIVSPAAVQQYGADYGRHPVGTGPFKFVSWKENDAIELEANPDYFEPGMPKLERVTFVLMNEASTALAALMAGQIDGMTDCPMQLVDQVDAFPNATLYGEIEGNYTFVGMNCKRAPFDDINLRRAVAWALDRETIVQQAYFGRAKKAYTPISPPMTSFYDPDIATSGRGQWFDLEKAKAFRAKAANQGEIEATYVMAERGPVGTRIAQTVAPMLAQIGIKAKLELVEPATWLKRRNESDFDLYDFEWVADLDPDETIYPEFRSDGAWNFGGWVNTEFDELCAQAQVVLDVEERRPLYYKAEDLLMDEAGIAIMAHMPIYKVFSNKVQGFEYIPADLVNLHTVSLA</sequence>
<name>A0A1G7DKJ2_9RHOB</name>
<reference evidence="6" key="1">
    <citation type="submission" date="2016-10" db="EMBL/GenBank/DDBJ databases">
        <authorList>
            <person name="Varghese N."/>
            <person name="Submissions S."/>
        </authorList>
    </citation>
    <scope>NUCLEOTIDE SEQUENCE [LARGE SCALE GENOMIC DNA]</scope>
    <source>
        <strain evidence="6">DSM 10146</strain>
    </source>
</reference>
<protein>
    <submittedName>
        <fullName evidence="5">Peptide/nickel transport system substrate-binding protein</fullName>
    </submittedName>
</protein>
<comment type="similarity">
    <text evidence="2">Belongs to the bacterial solute-binding protein 5 family.</text>
</comment>
<dbReference type="PANTHER" id="PTHR30290:SF38">
    <property type="entry name" value="D,D-DIPEPTIDE-BINDING PERIPLASMIC PROTEIN DDPA-RELATED"/>
    <property type="match status" value="1"/>
</dbReference>
<dbReference type="Gene3D" id="3.90.76.10">
    <property type="entry name" value="Dipeptide-binding Protein, Domain 1"/>
    <property type="match status" value="1"/>
</dbReference>
<dbReference type="EMBL" id="FNAV01000004">
    <property type="protein sequence ID" value="SDE52084.1"/>
    <property type="molecule type" value="Genomic_DNA"/>
</dbReference>
<dbReference type="Gene3D" id="3.10.105.10">
    <property type="entry name" value="Dipeptide-binding Protein, Domain 3"/>
    <property type="match status" value="1"/>
</dbReference>
<dbReference type="GO" id="GO:1904680">
    <property type="term" value="F:peptide transmembrane transporter activity"/>
    <property type="evidence" value="ECO:0007669"/>
    <property type="project" value="TreeGrafter"/>
</dbReference>
<proteinExistence type="inferred from homology"/>
<dbReference type="GO" id="GO:0015833">
    <property type="term" value="P:peptide transport"/>
    <property type="evidence" value="ECO:0007669"/>
    <property type="project" value="TreeGrafter"/>
</dbReference>
<evidence type="ECO:0000313" key="6">
    <source>
        <dbReference type="Proteomes" id="UP000198994"/>
    </source>
</evidence>
<dbReference type="STRING" id="282683.SAMN04488105_104283"/>
<dbReference type="Pfam" id="PF00496">
    <property type="entry name" value="SBP_bac_5"/>
    <property type="match status" value="1"/>
</dbReference>
<dbReference type="AlphaFoldDB" id="A0A1G7DKJ2"/>
<dbReference type="Gene3D" id="3.40.190.10">
    <property type="entry name" value="Periplasmic binding protein-like II"/>
    <property type="match status" value="1"/>
</dbReference>
<dbReference type="GO" id="GO:0043190">
    <property type="term" value="C:ATP-binding cassette (ABC) transporter complex"/>
    <property type="evidence" value="ECO:0007669"/>
    <property type="project" value="InterPro"/>
</dbReference>
<evidence type="ECO:0000256" key="3">
    <source>
        <dbReference type="ARBA" id="ARBA00022729"/>
    </source>
</evidence>
<dbReference type="InterPro" id="IPR039424">
    <property type="entry name" value="SBP_5"/>
</dbReference>
<keyword evidence="3" id="KW-0732">Signal</keyword>
<accession>A0A1G7DKJ2</accession>
<evidence type="ECO:0000256" key="1">
    <source>
        <dbReference type="ARBA" id="ARBA00004418"/>
    </source>
</evidence>
<dbReference type="PROSITE" id="PS51318">
    <property type="entry name" value="TAT"/>
    <property type="match status" value="1"/>
</dbReference>
<dbReference type="InterPro" id="IPR006311">
    <property type="entry name" value="TAT_signal"/>
</dbReference>
<evidence type="ECO:0000256" key="2">
    <source>
        <dbReference type="ARBA" id="ARBA00005695"/>
    </source>
</evidence>
<dbReference type="InterPro" id="IPR000914">
    <property type="entry name" value="SBP_5_dom"/>
</dbReference>
<comment type="subcellular location">
    <subcellularLocation>
        <location evidence="1">Periplasm</location>
    </subcellularLocation>
</comment>
<evidence type="ECO:0000313" key="5">
    <source>
        <dbReference type="EMBL" id="SDE52084.1"/>
    </source>
</evidence>
<dbReference type="CDD" id="cd00995">
    <property type="entry name" value="PBP2_NikA_DppA_OppA_like"/>
    <property type="match status" value="1"/>
</dbReference>
<dbReference type="SUPFAM" id="SSF53850">
    <property type="entry name" value="Periplasmic binding protein-like II"/>
    <property type="match status" value="1"/>
</dbReference>
<feature type="domain" description="Solute-binding protein family 5" evidence="4">
    <location>
        <begin position="96"/>
        <end position="457"/>
    </location>
</feature>
<dbReference type="RefSeq" id="WP_008884240.1">
    <property type="nucleotide sequence ID" value="NZ_FNAV01000004.1"/>
</dbReference>
<dbReference type="GO" id="GO:0030288">
    <property type="term" value="C:outer membrane-bounded periplasmic space"/>
    <property type="evidence" value="ECO:0007669"/>
    <property type="project" value="UniProtKB-ARBA"/>
</dbReference>
<evidence type="ECO:0000259" key="4">
    <source>
        <dbReference type="Pfam" id="PF00496"/>
    </source>
</evidence>
<keyword evidence="6" id="KW-1185">Reference proteome</keyword>
<dbReference type="PANTHER" id="PTHR30290">
    <property type="entry name" value="PERIPLASMIC BINDING COMPONENT OF ABC TRANSPORTER"/>
    <property type="match status" value="1"/>
</dbReference>
<dbReference type="OrthoDB" id="9803988at2"/>
<organism evidence="5 6">
    <name type="scientific">Salipiger thiooxidans</name>
    <dbReference type="NCBI Taxonomy" id="282683"/>
    <lineage>
        <taxon>Bacteria</taxon>
        <taxon>Pseudomonadati</taxon>
        <taxon>Pseudomonadota</taxon>
        <taxon>Alphaproteobacteria</taxon>
        <taxon>Rhodobacterales</taxon>
        <taxon>Roseobacteraceae</taxon>
        <taxon>Salipiger</taxon>
    </lineage>
</organism>
<gene>
    <name evidence="5" type="ORF">SAMN04488105_104283</name>
</gene>
<dbReference type="PIRSF" id="PIRSF002741">
    <property type="entry name" value="MppA"/>
    <property type="match status" value="1"/>
</dbReference>